<evidence type="ECO:0000256" key="1">
    <source>
        <dbReference type="ARBA" id="ARBA00004496"/>
    </source>
</evidence>
<evidence type="ECO:0000256" key="2">
    <source>
        <dbReference type="ARBA" id="ARBA00022490"/>
    </source>
</evidence>
<feature type="region of interest" description="Disordered" evidence="3">
    <location>
        <begin position="176"/>
        <end position="198"/>
    </location>
</feature>
<dbReference type="EMBL" id="CACVBM020000943">
    <property type="protein sequence ID" value="CAA7024900.1"/>
    <property type="molecule type" value="Genomic_DNA"/>
</dbReference>
<keyword evidence="2" id="KW-0963">Cytoplasm</keyword>
<dbReference type="InterPro" id="IPR039764">
    <property type="entry name" value="HABP4/SERBP1-like"/>
</dbReference>
<gene>
    <name evidence="5" type="ORF">MERR_LOCUS12135</name>
</gene>
<dbReference type="SMART" id="SM01233">
    <property type="entry name" value="HABP4_PAI-RBP1"/>
    <property type="match status" value="1"/>
</dbReference>
<sequence length="352" mass="37598">MVTTNPFDLLDDDSEDINQIVAAKPLKVEKATPVQPAQAVVKEAKNGHGGGRGVGGKRDGGDGRRDGGGYNRARVGGYNRDSRNNDAPASGHSVYRRSEEGDGARRGGYVGGYRRGGDSGDSRRNFDRHSGTGRGNELKRDGGGRGNWGTSEDDIPPVNGEATAVVEKDLLLGGEGEATDADLPVGGATDVANKERPVEEPEIKVMSLDEYEKILEEKKKALQATKVEERKVDTKVFDSMQQLSSKKSNNDDVFIKLGTDKDKRTVEKEEKTKKSVSINEFLKPANGERYRGGYRGGRGGRGPREGGDQRNGGANQRSGEAAAPKAAAPKVAAPKIPAPKIEDTAQFPTLGK</sequence>
<dbReference type="Pfam" id="PF09598">
    <property type="entry name" value="Stm1_N"/>
    <property type="match status" value="1"/>
</dbReference>
<dbReference type="PANTHER" id="PTHR12299:SF50">
    <property type="entry name" value="RGG REPEATS NUCLEAR RNA BINDING PROTEIN B"/>
    <property type="match status" value="1"/>
</dbReference>
<name>A0A6D2I9M0_9BRAS</name>
<evidence type="ECO:0000313" key="6">
    <source>
        <dbReference type="Proteomes" id="UP000467841"/>
    </source>
</evidence>
<dbReference type="GO" id="GO:0003729">
    <property type="term" value="F:mRNA binding"/>
    <property type="evidence" value="ECO:0007669"/>
    <property type="project" value="TreeGrafter"/>
</dbReference>
<dbReference type="InterPro" id="IPR006861">
    <property type="entry name" value="HABP4_PAIRBP1-bd"/>
</dbReference>
<feature type="domain" description="Hyaluronan/mRNA-binding protein" evidence="4">
    <location>
        <begin position="122"/>
        <end position="233"/>
    </location>
</feature>
<keyword evidence="6" id="KW-1185">Reference proteome</keyword>
<feature type="region of interest" description="Disordered" evidence="3">
    <location>
        <begin position="257"/>
        <end position="352"/>
    </location>
</feature>
<feature type="compositionally biased region" description="Basic and acidic residues" evidence="3">
    <location>
        <begin position="96"/>
        <end position="105"/>
    </location>
</feature>
<dbReference type="Proteomes" id="UP000467841">
    <property type="component" value="Unassembled WGS sequence"/>
</dbReference>
<evidence type="ECO:0000256" key="3">
    <source>
        <dbReference type="SAM" id="MobiDB-lite"/>
    </source>
</evidence>
<dbReference type="AlphaFoldDB" id="A0A6D2I9M0"/>
<evidence type="ECO:0000313" key="5">
    <source>
        <dbReference type="EMBL" id="CAA7024900.1"/>
    </source>
</evidence>
<proteinExistence type="predicted"/>
<feature type="compositionally biased region" description="Basic and acidic residues" evidence="3">
    <location>
        <begin position="257"/>
        <end position="273"/>
    </location>
</feature>
<feature type="compositionally biased region" description="Low complexity" evidence="3">
    <location>
        <begin position="321"/>
        <end position="339"/>
    </location>
</feature>
<dbReference type="Pfam" id="PF04774">
    <property type="entry name" value="HABP4_PAI-RBP1"/>
    <property type="match status" value="1"/>
</dbReference>
<dbReference type="InterPro" id="IPR019084">
    <property type="entry name" value="STM1-like_N"/>
</dbReference>
<dbReference type="GO" id="GO:0005634">
    <property type="term" value="C:nucleus"/>
    <property type="evidence" value="ECO:0007669"/>
    <property type="project" value="TreeGrafter"/>
</dbReference>
<organism evidence="5 6">
    <name type="scientific">Microthlaspi erraticum</name>
    <dbReference type="NCBI Taxonomy" id="1685480"/>
    <lineage>
        <taxon>Eukaryota</taxon>
        <taxon>Viridiplantae</taxon>
        <taxon>Streptophyta</taxon>
        <taxon>Embryophyta</taxon>
        <taxon>Tracheophyta</taxon>
        <taxon>Spermatophyta</taxon>
        <taxon>Magnoliopsida</taxon>
        <taxon>eudicotyledons</taxon>
        <taxon>Gunneridae</taxon>
        <taxon>Pentapetalae</taxon>
        <taxon>rosids</taxon>
        <taxon>malvids</taxon>
        <taxon>Brassicales</taxon>
        <taxon>Brassicaceae</taxon>
        <taxon>Coluteocarpeae</taxon>
        <taxon>Microthlaspi</taxon>
    </lineage>
</organism>
<feature type="region of interest" description="Disordered" evidence="3">
    <location>
        <begin position="41"/>
        <end position="159"/>
    </location>
</feature>
<reference evidence="5" key="1">
    <citation type="submission" date="2020-01" db="EMBL/GenBank/DDBJ databases">
        <authorList>
            <person name="Mishra B."/>
        </authorList>
    </citation>
    <scope>NUCLEOTIDE SEQUENCE [LARGE SCALE GENOMIC DNA]</scope>
</reference>
<dbReference type="OrthoDB" id="784393at2759"/>
<protein>
    <recommendedName>
        <fullName evidence="4">Hyaluronan/mRNA-binding protein domain-containing protein</fullName>
    </recommendedName>
</protein>
<feature type="compositionally biased region" description="Basic and acidic residues" evidence="3">
    <location>
        <begin position="56"/>
        <end position="67"/>
    </location>
</feature>
<evidence type="ECO:0000259" key="4">
    <source>
        <dbReference type="SMART" id="SM01233"/>
    </source>
</evidence>
<comment type="caution">
    <text evidence="5">The sequence shown here is derived from an EMBL/GenBank/DDBJ whole genome shotgun (WGS) entry which is preliminary data.</text>
</comment>
<dbReference type="GO" id="GO:0005737">
    <property type="term" value="C:cytoplasm"/>
    <property type="evidence" value="ECO:0007669"/>
    <property type="project" value="UniProtKB-SubCell"/>
</dbReference>
<accession>A0A6D2I9M0</accession>
<feature type="compositionally biased region" description="Basic and acidic residues" evidence="3">
    <location>
        <begin position="115"/>
        <end position="143"/>
    </location>
</feature>
<dbReference type="PANTHER" id="PTHR12299">
    <property type="entry name" value="HYALURONIC ACID-BINDING PROTEIN 4"/>
    <property type="match status" value="1"/>
</dbReference>
<comment type="subcellular location">
    <subcellularLocation>
        <location evidence="1">Cytoplasm</location>
    </subcellularLocation>
</comment>
<dbReference type="Gene3D" id="6.10.140.1040">
    <property type="match status" value="1"/>
</dbReference>